<accession>A0A1Y2FBF3</accession>
<keyword evidence="8" id="KW-0472">Membrane</keyword>
<evidence type="ECO:0000256" key="7">
    <source>
        <dbReference type="ARBA" id="ARBA00023034"/>
    </source>
</evidence>
<feature type="compositionally biased region" description="Low complexity" evidence="9">
    <location>
        <begin position="12"/>
        <end position="32"/>
    </location>
</feature>
<proteinExistence type="inferred from homology"/>
<keyword evidence="11" id="KW-1185">Reference proteome</keyword>
<dbReference type="GO" id="GO:0000026">
    <property type="term" value="F:alpha-1,2-mannosyltransferase activity"/>
    <property type="evidence" value="ECO:0007669"/>
    <property type="project" value="TreeGrafter"/>
</dbReference>
<dbReference type="GO" id="GO:0046354">
    <property type="term" value="P:mannan biosynthetic process"/>
    <property type="evidence" value="ECO:0007669"/>
    <property type="project" value="TreeGrafter"/>
</dbReference>
<keyword evidence="6" id="KW-1133">Transmembrane helix</keyword>
<evidence type="ECO:0000313" key="11">
    <source>
        <dbReference type="Proteomes" id="UP000193467"/>
    </source>
</evidence>
<evidence type="ECO:0000256" key="5">
    <source>
        <dbReference type="ARBA" id="ARBA00022968"/>
    </source>
</evidence>
<comment type="similarity">
    <text evidence="2">Belongs to the MNN1/MNT family.</text>
</comment>
<keyword evidence="7" id="KW-0333">Golgi apparatus</keyword>
<feature type="region of interest" description="Disordered" evidence="9">
    <location>
        <begin position="85"/>
        <end position="105"/>
    </location>
</feature>
<sequence length="644" mass="71726">MTKAPLLPFKIPSPTSSSPSPYGHRSSPSSASNFTPRRLYLPLSLLTICLLTVASWHFSGSAPSTTNVLGYWSGSKLVAEGAVSSTVSSSSSGRTGTKGAGRDPWQQATEALDVRASLEERLAAWESSPRNEPADWVAKNLETCPDYRIKPNQNMQMLENSHLKWATMNSSRINGLRGEMIAYLRKAEKEGKMGQKAWGKGRGLVFTAGNSDTFSRVLLTLKLLHKHLDSKLPSEIFSFPGEEPTDEVRKELESFGARLKVVKEAVRDGSRTKNYHIKATAIIRSSFREVLYLDSDNMPSGSLHSMDGVFSPSSSSVIPGHETNATREEKWTDPSGLWESKSYKRLGIMQWPDYWRTSADNPIWSMIGVPCRDEWEQEAGQLLVDKKLHLDALLLAEWMMDSQRFAFWFNFSDGDKDMFRFSLLALRKRWAVPGRYVGVGALPRNTMSGFCGHTMLQHDHLGRPLFVHANLLKQIPSGVGKGFAWGKTRSVHLSPPGLTLPPGNPLDHAEILEDYDTDCDQLANAGNDGRAISEAPPAIRRRAVLEKGLRPFFHGGWVSALCIDVKWVDPRTEEELTWARIAAAGADFEGDLNEVDVSYTVSGDGVEIKFENPLEVLEWKDDPRLRYFEDAFFEEGGRVNGQGF</sequence>
<keyword evidence="4" id="KW-0812">Transmembrane</keyword>
<feature type="compositionally biased region" description="Low complexity" evidence="9">
    <location>
        <begin position="85"/>
        <end position="97"/>
    </location>
</feature>
<dbReference type="Proteomes" id="UP000193467">
    <property type="component" value="Unassembled WGS sequence"/>
</dbReference>
<reference evidence="10 11" key="1">
    <citation type="submission" date="2016-07" db="EMBL/GenBank/DDBJ databases">
        <title>Pervasive Adenine N6-methylation of Active Genes in Fungi.</title>
        <authorList>
            <consortium name="DOE Joint Genome Institute"/>
            <person name="Mondo S.J."/>
            <person name="Dannebaum R.O."/>
            <person name="Kuo R.C."/>
            <person name="Labutti K."/>
            <person name="Haridas S."/>
            <person name="Kuo A."/>
            <person name="Salamov A."/>
            <person name="Ahrendt S.R."/>
            <person name="Lipzen A."/>
            <person name="Sullivan W."/>
            <person name="Andreopoulos W.B."/>
            <person name="Clum A."/>
            <person name="Lindquist E."/>
            <person name="Daum C."/>
            <person name="Ramamoorthy G.K."/>
            <person name="Gryganskyi A."/>
            <person name="Culley D."/>
            <person name="Magnuson J.K."/>
            <person name="James T.Y."/>
            <person name="O'Malley M.A."/>
            <person name="Stajich J.E."/>
            <person name="Spatafora J.W."/>
            <person name="Visel A."/>
            <person name="Grigoriev I.V."/>
        </authorList>
    </citation>
    <scope>NUCLEOTIDE SEQUENCE [LARGE SCALE GENOMIC DNA]</scope>
    <source>
        <strain evidence="10 11">62-1032</strain>
    </source>
</reference>
<evidence type="ECO:0000256" key="1">
    <source>
        <dbReference type="ARBA" id="ARBA00004323"/>
    </source>
</evidence>
<organism evidence="10 11">
    <name type="scientific">Leucosporidium creatinivorum</name>
    <dbReference type="NCBI Taxonomy" id="106004"/>
    <lineage>
        <taxon>Eukaryota</taxon>
        <taxon>Fungi</taxon>
        <taxon>Dikarya</taxon>
        <taxon>Basidiomycota</taxon>
        <taxon>Pucciniomycotina</taxon>
        <taxon>Microbotryomycetes</taxon>
        <taxon>Leucosporidiales</taxon>
        <taxon>Leucosporidium</taxon>
    </lineage>
</organism>
<dbReference type="InterPro" id="IPR029044">
    <property type="entry name" value="Nucleotide-diphossugar_trans"/>
</dbReference>
<protein>
    <submittedName>
        <fullName evidence="10">Mannosyltransferase putative-domain-containing protein</fullName>
    </submittedName>
</protein>
<comment type="caution">
    <text evidence="10">The sequence shown here is derived from an EMBL/GenBank/DDBJ whole genome shotgun (WGS) entry which is preliminary data.</text>
</comment>
<evidence type="ECO:0000256" key="3">
    <source>
        <dbReference type="ARBA" id="ARBA00022679"/>
    </source>
</evidence>
<evidence type="ECO:0000256" key="9">
    <source>
        <dbReference type="SAM" id="MobiDB-lite"/>
    </source>
</evidence>
<gene>
    <name evidence="10" type="ORF">BCR35DRAFT_291109</name>
</gene>
<dbReference type="SUPFAM" id="SSF53448">
    <property type="entry name" value="Nucleotide-diphospho-sugar transferases"/>
    <property type="match status" value="1"/>
</dbReference>
<feature type="region of interest" description="Disordered" evidence="9">
    <location>
        <begin position="10"/>
        <end position="33"/>
    </location>
</feature>
<keyword evidence="10" id="KW-0328">Glycosyltransferase</keyword>
<dbReference type="PANTHER" id="PTHR31646:SF1">
    <property type="entry name" value="ALPHA-1,2-MANNOSYLTRANSFERASE MNN2"/>
    <property type="match status" value="1"/>
</dbReference>
<dbReference type="GO" id="GO:0000139">
    <property type="term" value="C:Golgi membrane"/>
    <property type="evidence" value="ECO:0007669"/>
    <property type="project" value="UniProtKB-SubCell"/>
</dbReference>
<dbReference type="OrthoDB" id="430354at2759"/>
<dbReference type="InterPro" id="IPR022751">
    <property type="entry name" value="Alpha_mannosyltransferase"/>
</dbReference>
<dbReference type="PANTHER" id="PTHR31646">
    <property type="entry name" value="ALPHA-1,2-MANNOSYLTRANSFERASE MNN2"/>
    <property type="match status" value="1"/>
</dbReference>
<evidence type="ECO:0000256" key="8">
    <source>
        <dbReference type="ARBA" id="ARBA00023136"/>
    </source>
</evidence>
<evidence type="ECO:0000256" key="2">
    <source>
        <dbReference type="ARBA" id="ARBA00009105"/>
    </source>
</evidence>
<evidence type="ECO:0000256" key="4">
    <source>
        <dbReference type="ARBA" id="ARBA00022692"/>
    </source>
</evidence>
<dbReference type="STRING" id="106004.A0A1Y2FBF3"/>
<dbReference type="Pfam" id="PF11051">
    <property type="entry name" value="Mannosyl_trans3"/>
    <property type="match status" value="2"/>
</dbReference>
<keyword evidence="5" id="KW-0735">Signal-anchor</keyword>
<dbReference type="EMBL" id="MCGR01000023">
    <property type="protein sequence ID" value="ORY81239.1"/>
    <property type="molecule type" value="Genomic_DNA"/>
</dbReference>
<keyword evidence="3 10" id="KW-0808">Transferase</keyword>
<dbReference type="InParanoid" id="A0A1Y2FBF3"/>
<comment type="subcellular location">
    <subcellularLocation>
        <location evidence="1">Golgi apparatus membrane</location>
        <topology evidence="1">Single-pass type II membrane protein</topology>
    </subcellularLocation>
</comment>
<evidence type="ECO:0000256" key="6">
    <source>
        <dbReference type="ARBA" id="ARBA00022989"/>
    </source>
</evidence>
<name>A0A1Y2FBF3_9BASI</name>
<dbReference type="AlphaFoldDB" id="A0A1Y2FBF3"/>
<evidence type="ECO:0000313" key="10">
    <source>
        <dbReference type="EMBL" id="ORY81239.1"/>
    </source>
</evidence>